<dbReference type="GO" id="GO:0005737">
    <property type="term" value="C:cytoplasm"/>
    <property type="evidence" value="ECO:0007669"/>
    <property type="project" value="UniProtKB-SubCell"/>
</dbReference>
<dbReference type="InterPro" id="IPR013883">
    <property type="entry name" value="TF_Iwr1_dom"/>
</dbReference>
<evidence type="ECO:0000256" key="4">
    <source>
        <dbReference type="ARBA" id="ARBA00010218"/>
    </source>
</evidence>
<evidence type="ECO:0000256" key="9">
    <source>
        <dbReference type="ARBA" id="ARBA00023242"/>
    </source>
</evidence>
<feature type="compositionally biased region" description="Basic and acidic residues" evidence="10">
    <location>
        <begin position="210"/>
        <end position="220"/>
    </location>
</feature>
<feature type="compositionally biased region" description="Acidic residues" evidence="10">
    <location>
        <begin position="221"/>
        <end position="240"/>
    </location>
</feature>
<sequence length="246" mass="28184">MAAIIRIKRNCSDDPLDAVLINCKKRKLDENTAQDEDISTILNFAGTVTSTDDAIKHIKLNKSEIEAQYKKHTVDIVDKLRTEKEITSKNSRYKIVNSHRFPNTGDTENDLNCTIVDVETEELKEGENSNNFVYDLYYTNSDDFGDTDLNEFISVYPLSEGLVYGSYRNNGYNYAESDDSEDSNAENHWRNDYPDESDVTSDDESVTEDDMMKNMKKVDLCDDEDLSSDDYSVEEDDYYCDESCTP</sequence>
<feature type="compositionally biased region" description="Acidic residues" evidence="10">
    <location>
        <begin position="194"/>
        <end position="209"/>
    </location>
</feature>
<dbReference type="GO" id="GO:0015031">
    <property type="term" value="P:protein transport"/>
    <property type="evidence" value="ECO:0007669"/>
    <property type="project" value="UniProtKB-KW"/>
</dbReference>
<evidence type="ECO:0000256" key="7">
    <source>
        <dbReference type="ARBA" id="ARBA00022490"/>
    </source>
</evidence>
<keyword evidence="7" id="KW-0963">Cytoplasm</keyword>
<evidence type="ECO:0000256" key="1">
    <source>
        <dbReference type="ARBA" id="ARBA00003202"/>
    </source>
</evidence>
<comment type="similarity">
    <text evidence="4">Belongs to the IWR1/SLC7A6OS family.</text>
</comment>
<evidence type="ECO:0000256" key="6">
    <source>
        <dbReference type="ARBA" id="ARBA00022448"/>
    </source>
</evidence>
<evidence type="ECO:0000256" key="2">
    <source>
        <dbReference type="ARBA" id="ARBA00004123"/>
    </source>
</evidence>
<keyword evidence="13" id="KW-1185">Reference proteome</keyword>
<dbReference type="Pfam" id="PF08574">
    <property type="entry name" value="Iwr1"/>
    <property type="match status" value="1"/>
</dbReference>
<feature type="domain" description="Transcription factor Iwr1" evidence="11">
    <location>
        <begin position="131"/>
        <end position="196"/>
    </location>
</feature>
<keyword evidence="9" id="KW-0539">Nucleus</keyword>
<reference evidence="12 13" key="1">
    <citation type="journal article" date="2024" name="Insects">
        <title>An Improved Chromosome-Level Genome Assembly of the Firefly Pyrocoelia pectoralis.</title>
        <authorList>
            <person name="Fu X."/>
            <person name="Meyer-Rochow V.B."/>
            <person name="Ballantyne L."/>
            <person name="Zhu X."/>
        </authorList>
    </citation>
    <scope>NUCLEOTIDE SEQUENCE [LARGE SCALE GENOMIC DNA]</scope>
    <source>
        <strain evidence="12">XCY_ONT2</strain>
    </source>
</reference>
<accession>A0AAN7VDH2</accession>
<evidence type="ECO:0000256" key="10">
    <source>
        <dbReference type="SAM" id="MobiDB-lite"/>
    </source>
</evidence>
<gene>
    <name evidence="12" type="ORF">RI129_004739</name>
</gene>
<keyword evidence="6" id="KW-0813">Transport</keyword>
<dbReference type="EMBL" id="JAVRBK010000003">
    <property type="protein sequence ID" value="KAK5646275.1"/>
    <property type="molecule type" value="Genomic_DNA"/>
</dbReference>
<evidence type="ECO:0000256" key="3">
    <source>
        <dbReference type="ARBA" id="ARBA00004496"/>
    </source>
</evidence>
<protein>
    <recommendedName>
        <fullName evidence="5">Probable RNA polymerase II nuclear localization protein SLC7A6OS</fullName>
    </recommendedName>
</protein>
<dbReference type="GO" id="GO:0005634">
    <property type="term" value="C:nucleus"/>
    <property type="evidence" value="ECO:0007669"/>
    <property type="project" value="UniProtKB-SubCell"/>
</dbReference>
<evidence type="ECO:0000313" key="13">
    <source>
        <dbReference type="Proteomes" id="UP001329430"/>
    </source>
</evidence>
<evidence type="ECO:0000256" key="5">
    <source>
        <dbReference type="ARBA" id="ARBA00017036"/>
    </source>
</evidence>
<dbReference type="PANTHER" id="PTHR31196:SF2">
    <property type="entry name" value="RNA POLYMERASE II NUCLEAR LOCALIZATION PROTEIN SLC7A6OS-RELATED"/>
    <property type="match status" value="1"/>
</dbReference>
<evidence type="ECO:0000313" key="12">
    <source>
        <dbReference type="EMBL" id="KAK5646275.1"/>
    </source>
</evidence>
<dbReference type="AlphaFoldDB" id="A0AAN7VDH2"/>
<feature type="region of interest" description="Disordered" evidence="10">
    <location>
        <begin position="174"/>
        <end position="246"/>
    </location>
</feature>
<organism evidence="12 13">
    <name type="scientific">Pyrocoelia pectoralis</name>
    <dbReference type="NCBI Taxonomy" id="417401"/>
    <lineage>
        <taxon>Eukaryota</taxon>
        <taxon>Metazoa</taxon>
        <taxon>Ecdysozoa</taxon>
        <taxon>Arthropoda</taxon>
        <taxon>Hexapoda</taxon>
        <taxon>Insecta</taxon>
        <taxon>Pterygota</taxon>
        <taxon>Neoptera</taxon>
        <taxon>Endopterygota</taxon>
        <taxon>Coleoptera</taxon>
        <taxon>Polyphaga</taxon>
        <taxon>Elateriformia</taxon>
        <taxon>Elateroidea</taxon>
        <taxon>Lampyridae</taxon>
        <taxon>Lampyrinae</taxon>
        <taxon>Pyrocoelia</taxon>
    </lineage>
</organism>
<dbReference type="PANTHER" id="PTHR31196">
    <property type="entry name" value="RNA POLYMERASE II NUCLEAR LOCALIZATION PROTEIN SLC7A6OS-RELATED"/>
    <property type="match status" value="1"/>
</dbReference>
<proteinExistence type="inferred from homology"/>
<dbReference type="InterPro" id="IPR040218">
    <property type="entry name" value="SLC7A6OS"/>
</dbReference>
<keyword evidence="8" id="KW-0653">Protein transport</keyword>
<evidence type="ECO:0000259" key="11">
    <source>
        <dbReference type="Pfam" id="PF08574"/>
    </source>
</evidence>
<comment type="caution">
    <text evidence="12">The sequence shown here is derived from an EMBL/GenBank/DDBJ whole genome shotgun (WGS) entry which is preliminary data.</text>
</comment>
<comment type="function">
    <text evidence="1">Directs RNA polymerase II nuclear import.</text>
</comment>
<name>A0AAN7VDH2_9COLE</name>
<evidence type="ECO:0000256" key="8">
    <source>
        <dbReference type="ARBA" id="ARBA00022927"/>
    </source>
</evidence>
<dbReference type="GO" id="GO:0032502">
    <property type="term" value="P:developmental process"/>
    <property type="evidence" value="ECO:0007669"/>
    <property type="project" value="TreeGrafter"/>
</dbReference>
<dbReference type="Proteomes" id="UP001329430">
    <property type="component" value="Chromosome 3"/>
</dbReference>
<comment type="subcellular location">
    <subcellularLocation>
        <location evidence="3">Cytoplasm</location>
    </subcellularLocation>
    <subcellularLocation>
        <location evidence="2">Nucleus</location>
    </subcellularLocation>
</comment>